<comment type="pathway">
    <text evidence="3 8">Metabolic intermediate biosynthesis; chorismate biosynthesis; chorismate from D-erythrose 4-phosphate and phosphoenolpyruvate: step 3/7.</text>
</comment>
<dbReference type="HAMAP" id="MF_00169">
    <property type="entry name" value="AroQ"/>
    <property type="match status" value="1"/>
</dbReference>
<feature type="site" description="Transition state stabilizer" evidence="8 11">
    <location>
        <position position="21"/>
    </location>
</feature>
<dbReference type="NCBIfam" id="NF003807">
    <property type="entry name" value="PRK05395.1-4"/>
    <property type="match status" value="1"/>
</dbReference>
<comment type="catalytic activity">
    <reaction evidence="1 8">
        <text>3-dehydroquinate = 3-dehydroshikimate + H2O</text>
        <dbReference type="Rhea" id="RHEA:21096"/>
        <dbReference type="ChEBI" id="CHEBI:15377"/>
        <dbReference type="ChEBI" id="CHEBI:16630"/>
        <dbReference type="ChEBI" id="CHEBI:32364"/>
        <dbReference type="EC" id="4.2.1.10"/>
    </reaction>
</comment>
<dbReference type="GO" id="GO:0003855">
    <property type="term" value="F:3-dehydroquinate dehydratase activity"/>
    <property type="evidence" value="ECO:0007669"/>
    <property type="project" value="UniProtKB-UniRule"/>
</dbReference>
<feature type="binding site" evidence="8 10">
    <location>
        <begin position="104"/>
        <end position="105"/>
    </location>
    <ligand>
        <name>substrate</name>
    </ligand>
</feature>
<dbReference type="OrthoDB" id="9790793at2"/>
<dbReference type="GO" id="GO:0009073">
    <property type="term" value="P:aromatic amino acid family biosynthetic process"/>
    <property type="evidence" value="ECO:0007669"/>
    <property type="project" value="UniProtKB-KW"/>
</dbReference>
<evidence type="ECO:0000256" key="6">
    <source>
        <dbReference type="ARBA" id="ARBA00012060"/>
    </source>
</evidence>
<dbReference type="Pfam" id="PF01220">
    <property type="entry name" value="DHquinase_II"/>
    <property type="match status" value="1"/>
</dbReference>
<comment type="function">
    <text evidence="2 8">Catalyzes a trans-dehydration via an enolate intermediate.</text>
</comment>
<dbReference type="Gene3D" id="3.40.50.9100">
    <property type="entry name" value="Dehydroquinase, class II"/>
    <property type="match status" value="1"/>
</dbReference>
<evidence type="ECO:0000256" key="5">
    <source>
        <dbReference type="ARBA" id="ARBA00011193"/>
    </source>
</evidence>
<evidence type="ECO:0000256" key="4">
    <source>
        <dbReference type="ARBA" id="ARBA00011037"/>
    </source>
</evidence>
<evidence type="ECO:0000256" key="3">
    <source>
        <dbReference type="ARBA" id="ARBA00004902"/>
    </source>
</evidence>
<dbReference type="InterPro" id="IPR036441">
    <property type="entry name" value="DHquinase_II_sf"/>
</dbReference>
<evidence type="ECO:0000256" key="8">
    <source>
        <dbReference type="HAMAP-Rule" id="MF_00169"/>
    </source>
</evidence>
<feature type="active site" description="Proton acceptor" evidence="8 9">
    <location>
        <position position="26"/>
    </location>
</feature>
<evidence type="ECO:0000256" key="2">
    <source>
        <dbReference type="ARBA" id="ARBA00003924"/>
    </source>
</evidence>
<feature type="binding site" evidence="8 10">
    <location>
        <position position="77"/>
    </location>
    <ligand>
        <name>substrate</name>
    </ligand>
</feature>
<dbReference type="NCBIfam" id="NF003804">
    <property type="entry name" value="PRK05395.1-1"/>
    <property type="match status" value="1"/>
</dbReference>
<evidence type="ECO:0000256" key="9">
    <source>
        <dbReference type="PIRSR" id="PIRSR001399-1"/>
    </source>
</evidence>
<evidence type="ECO:0000313" key="13">
    <source>
        <dbReference type="Proteomes" id="UP000298673"/>
    </source>
</evidence>
<dbReference type="CDD" id="cd00466">
    <property type="entry name" value="DHQase_II"/>
    <property type="match status" value="1"/>
</dbReference>
<comment type="similarity">
    <text evidence="4 8">Belongs to the type-II 3-dehydroquinase family.</text>
</comment>
<dbReference type="SUPFAM" id="SSF52304">
    <property type="entry name" value="Type II 3-dehydroquinate dehydratase"/>
    <property type="match status" value="1"/>
</dbReference>
<proteinExistence type="inferred from homology"/>
<reference evidence="12 13" key="1">
    <citation type="submission" date="2018-12" db="EMBL/GenBank/DDBJ databases">
        <authorList>
            <person name="Chong R.A."/>
        </authorList>
    </citation>
    <scope>NUCLEOTIDE SEQUENCE [LARGE SCALE GENOMIC DNA]</scope>
    <source>
        <strain evidence="12 13">Mst</strain>
    </source>
</reference>
<evidence type="ECO:0000256" key="1">
    <source>
        <dbReference type="ARBA" id="ARBA00001864"/>
    </source>
</evidence>
<dbReference type="InterPro" id="IPR001874">
    <property type="entry name" value="DHquinase_II"/>
</dbReference>
<evidence type="ECO:0000313" key="12">
    <source>
        <dbReference type="EMBL" id="QCI24454.1"/>
    </source>
</evidence>
<dbReference type="AlphaFoldDB" id="A0A4D6YF34"/>
<keyword evidence="8" id="KW-0028">Amino-acid biosynthesis</keyword>
<dbReference type="GO" id="GO:0019631">
    <property type="term" value="P:quinate catabolic process"/>
    <property type="evidence" value="ECO:0007669"/>
    <property type="project" value="TreeGrafter"/>
</dbReference>
<gene>
    <name evidence="8 12" type="primary">aroQ</name>
    <name evidence="12" type="ORF">D9V75_01920</name>
</gene>
<evidence type="ECO:0000256" key="10">
    <source>
        <dbReference type="PIRSR" id="PIRSR001399-2"/>
    </source>
</evidence>
<dbReference type="EMBL" id="CP034861">
    <property type="protein sequence ID" value="QCI24454.1"/>
    <property type="molecule type" value="Genomic_DNA"/>
</dbReference>
<dbReference type="UniPathway" id="UPA00053">
    <property type="reaction ID" value="UER00086"/>
</dbReference>
<protein>
    <recommendedName>
        <fullName evidence="6 8">3-dehydroquinate dehydratase</fullName>
        <shortName evidence="8">3-dehydroquinase</shortName>
        <ecNumber evidence="6 8">4.2.1.10</ecNumber>
    </recommendedName>
    <alternativeName>
        <fullName evidence="8">Type II DHQase</fullName>
    </alternativeName>
</protein>
<accession>A0A4D6YF34</accession>
<organism evidence="12 13">
    <name type="scientific">Buchnera aphidicola</name>
    <name type="common">Muscaphis stroyani</name>
    <dbReference type="NCBI Taxonomy" id="1241869"/>
    <lineage>
        <taxon>Bacteria</taxon>
        <taxon>Pseudomonadati</taxon>
        <taxon>Pseudomonadota</taxon>
        <taxon>Gammaproteobacteria</taxon>
        <taxon>Enterobacterales</taxon>
        <taxon>Erwiniaceae</taxon>
        <taxon>Buchnera</taxon>
    </lineage>
</organism>
<feature type="binding site" evidence="8 10">
    <location>
        <position position="114"/>
    </location>
    <ligand>
        <name>substrate</name>
    </ligand>
</feature>
<dbReference type="PANTHER" id="PTHR21272:SF3">
    <property type="entry name" value="CATABOLIC 3-DEHYDROQUINASE"/>
    <property type="match status" value="1"/>
</dbReference>
<name>A0A4D6YF34_9GAMM</name>
<dbReference type="RefSeq" id="WP_158343711.1">
    <property type="nucleotide sequence ID" value="NZ_CP034861.1"/>
</dbReference>
<feature type="active site" description="Proton donor" evidence="8 9">
    <location>
        <position position="103"/>
    </location>
</feature>
<dbReference type="NCBIfam" id="NF003805">
    <property type="entry name" value="PRK05395.1-2"/>
    <property type="match status" value="1"/>
</dbReference>
<sequence length="153" mass="17400">MKDIFRILLINGPNLNLLGTRETDIYGNKTLSILISDLEKKAKNLNILLSHMQSNAEHVLIEKIHSSKNYIDYIIINPAAFTHTSIAIRDALIAVNIPFIEVHISNIYSRENFRSHSWLSDVSNGVICGLGLDGYYWALKTASKRLMNEKKKF</sequence>
<keyword evidence="7 8" id="KW-0456">Lyase</keyword>
<dbReference type="GO" id="GO:0008652">
    <property type="term" value="P:amino acid biosynthetic process"/>
    <property type="evidence" value="ECO:0007669"/>
    <property type="project" value="UniProtKB-KW"/>
</dbReference>
<comment type="subunit">
    <text evidence="5 8">Homododecamer.</text>
</comment>
<evidence type="ECO:0000256" key="7">
    <source>
        <dbReference type="ARBA" id="ARBA00023239"/>
    </source>
</evidence>
<dbReference type="NCBIfam" id="TIGR01088">
    <property type="entry name" value="aroQ"/>
    <property type="match status" value="1"/>
</dbReference>
<dbReference type="PANTHER" id="PTHR21272">
    <property type="entry name" value="CATABOLIC 3-DEHYDROQUINASE"/>
    <property type="match status" value="1"/>
</dbReference>
<dbReference type="InterPro" id="IPR018509">
    <property type="entry name" value="DHquinase_II_CS"/>
</dbReference>
<feature type="binding site" evidence="8 10">
    <location>
        <position position="90"/>
    </location>
    <ligand>
        <name>substrate</name>
    </ligand>
</feature>
<dbReference type="Proteomes" id="UP000298673">
    <property type="component" value="Chromosome"/>
</dbReference>
<evidence type="ECO:0000256" key="11">
    <source>
        <dbReference type="PIRSR" id="PIRSR001399-3"/>
    </source>
</evidence>
<feature type="binding site" evidence="8 10">
    <location>
        <position position="83"/>
    </location>
    <ligand>
        <name>substrate</name>
    </ligand>
</feature>
<dbReference type="EC" id="4.2.1.10" evidence="6 8"/>
<keyword evidence="8" id="KW-0057">Aromatic amino acid biosynthesis</keyword>
<dbReference type="PIRSF" id="PIRSF001399">
    <property type="entry name" value="DHquinase_II"/>
    <property type="match status" value="1"/>
</dbReference>
<reference evidence="12 13" key="2">
    <citation type="submission" date="2019-05" db="EMBL/GenBank/DDBJ databases">
        <title>Genome evolution of the obligate endosymbiont Buchnera aphidicola.</title>
        <authorList>
            <person name="Moran N.A."/>
        </authorList>
    </citation>
    <scope>NUCLEOTIDE SEQUENCE [LARGE SCALE GENOMIC DNA]</scope>
    <source>
        <strain evidence="12 13">Mst</strain>
    </source>
</reference>
<dbReference type="GO" id="GO:0009423">
    <property type="term" value="P:chorismate biosynthetic process"/>
    <property type="evidence" value="ECO:0007669"/>
    <property type="project" value="UniProtKB-UniRule"/>
</dbReference>
<dbReference type="PROSITE" id="PS01029">
    <property type="entry name" value="DEHYDROQUINASE_II"/>
    <property type="match status" value="1"/>
</dbReference>
<dbReference type="NCBIfam" id="NF003806">
    <property type="entry name" value="PRK05395.1-3"/>
    <property type="match status" value="1"/>
</dbReference>